<dbReference type="InterPro" id="IPR008271">
    <property type="entry name" value="Ser/Thr_kinase_AS"/>
</dbReference>
<evidence type="ECO:0000259" key="5">
    <source>
        <dbReference type="PROSITE" id="PS50011"/>
    </source>
</evidence>
<name>A0A8B6FC96_MYTGA</name>
<keyword evidence="4" id="KW-0723">Serine/threonine-protein kinase</keyword>
<dbReference type="Pfam" id="PF00069">
    <property type="entry name" value="Pkinase"/>
    <property type="match status" value="1"/>
</dbReference>
<dbReference type="AlphaFoldDB" id="A0A8B6FC96"/>
<keyword evidence="7" id="KW-1185">Reference proteome</keyword>
<dbReference type="InterPro" id="IPR000719">
    <property type="entry name" value="Prot_kinase_dom"/>
</dbReference>
<keyword evidence="4" id="KW-0808">Transferase</keyword>
<keyword evidence="2 3" id="KW-0067">ATP-binding</keyword>
<sequence>MAFKLPKLLPPRKRTAVIFDKNLTDGLPLCRPSDVKRLKTIGRGSYGHISLCQMQGKDYVLKELIVDDADSKKLFLKEARVMNNLNHQNIVKFNSIYKEIGNHGIIMEYLAFNFEPFGQEFVAHSLRDLLKCIDNYDCEGFEHLHQFVATDVCSGLSYLHDNNIVHRDLKPENILVSNQHYCKDNKDISTLWLNKPVVAKLTDFGESRAKLIQTATLVHTRTNNVFRGTPVFMAPEIFFHDGTKLRDLQDLKQMDIWSYSMILFTLLNPDLKYPYHFEYYKAVNVFIKKVLALPYLPAGHIIPAYRQLTVPPTASPLLHQLMAYINRAWLQCSVWSVAQWSVYQLSIRTNNDVEGWHRRFNGKANGKKLHFYKIVPALIKEAKTVSRQVRLVDEQSLARWQRTKYQRSQGRLSTLWEQLTAGTITTSFFLRAVGHMYDIPVPDPEPEEDTDSD</sequence>
<dbReference type="PANTHER" id="PTHR44329:SF298">
    <property type="entry name" value="MIXED LINEAGE KINASE DOMAIN-LIKE PROTEIN"/>
    <property type="match status" value="1"/>
</dbReference>
<dbReference type="SMART" id="SM00220">
    <property type="entry name" value="S_TKc"/>
    <property type="match status" value="1"/>
</dbReference>
<dbReference type="Gene3D" id="3.30.200.20">
    <property type="entry name" value="Phosphorylase Kinase, domain 1"/>
    <property type="match status" value="1"/>
</dbReference>
<keyword evidence="1 3" id="KW-0547">Nucleotide-binding</keyword>
<dbReference type="OrthoDB" id="6106497at2759"/>
<feature type="domain" description="Protein kinase" evidence="5">
    <location>
        <begin position="35"/>
        <end position="330"/>
    </location>
</feature>
<evidence type="ECO:0000313" key="7">
    <source>
        <dbReference type="Proteomes" id="UP000596742"/>
    </source>
</evidence>
<evidence type="ECO:0000256" key="2">
    <source>
        <dbReference type="ARBA" id="ARBA00022840"/>
    </source>
</evidence>
<dbReference type="InterPro" id="IPR051681">
    <property type="entry name" value="Ser/Thr_Kinases-Pseudokinases"/>
</dbReference>
<dbReference type="SUPFAM" id="SSF56112">
    <property type="entry name" value="Protein kinase-like (PK-like)"/>
    <property type="match status" value="1"/>
</dbReference>
<reference evidence="6" key="1">
    <citation type="submission" date="2018-11" db="EMBL/GenBank/DDBJ databases">
        <authorList>
            <person name="Alioto T."/>
            <person name="Alioto T."/>
        </authorList>
    </citation>
    <scope>NUCLEOTIDE SEQUENCE</scope>
</reference>
<evidence type="ECO:0000256" key="4">
    <source>
        <dbReference type="RuleBase" id="RU000304"/>
    </source>
</evidence>
<protein>
    <recommendedName>
        <fullName evidence="5">Protein kinase domain-containing protein</fullName>
    </recommendedName>
</protein>
<dbReference type="InterPro" id="IPR017441">
    <property type="entry name" value="Protein_kinase_ATP_BS"/>
</dbReference>
<keyword evidence="4" id="KW-0418">Kinase</keyword>
<feature type="binding site" evidence="3">
    <location>
        <position position="62"/>
    </location>
    <ligand>
        <name>ATP</name>
        <dbReference type="ChEBI" id="CHEBI:30616"/>
    </ligand>
</feature>
<dbReference type="InterPro" id="IPR011009">
    <property type="entry name" value="Kinase-like_dom_sf"/>
</dbReference>
<dbReference type="PROSITE" id="PS00107">
    <property type="entry name" value="PROTEIN_KINASE_ATP"/>
    <property type="match status" value="1"/>
</dbReference>
<dbReference type="PANTHER" id="PTHR44329">
    <property type="entry name" value="SERINE/THREONINE-PROTEIN KINASE TNNI3K-RELATED"/>
    <property type="match status" value="1"/>
</dbReference>
<gene>
    <name evidence="6" type="ORF">MGAL_10B073608</name>
</gene>
<dbReference type="GO" id="GO:0005524">
    <property type="term" value="F:ATP binding"/>
    <property type="evidence" value="ECO:0007669"/>
    <property type="project" value="UniProtKB-UniRule"/>
</dbReference>
<dbReference type="GO" id="GO:0097527">
    <property type="term" value="P:necroptotic signaling pathway"/>
    <property type="evidence" value="ECO:0007669"/>
    <property type="project" value="TreeGrafter"/>
</dbReference>
<comment type="caution">
    <text evidence="6">The sequence shown here is derived from an EMBL/GenBank/DDBJ whole genome shotgun (WGS) entry which is preliminary data.</text>
</comment>
<dbReference type="PROSITE" id="PS00108">
    <property type="entry name" value="PROTEIN_KINASE_ST"/>
    <property type="match status" value="1"/>
</dbReference>
<dbReference type="PROSITE" id="PS50011">
    <property type="entry name" value="PROTEIN_KINASE_DOM"/>
    <property type="match status" value="1"/>
</dbReference>
<dbReference type="Proteomes" id="UP000596742">
    <property type="component" value="Unassembled WGS sequence"/>
</dbReference>
<evidence type="ECO:0000313" key="6">
    <source>
        <dbReference type="EMBL" id="VDI47890.1"/>
    </source>
</evidence>
<evidence type="ECO:0000256" key="3">
    <source>
        <dbReference type="PROSITE-ProRule" id="PRU10141"/>
    </source>
</evidence>
<dbReference type="GO" id="GO:0004674">
    <property type="term" value="F:protein serine/threonine kinase activity"/>
    <property type="evidence" value="ECO:0007669"/>
    <property type="project" value="UniProtKB-KW"/>
</dbReference>
<comment type="similarity">
    <text evidence="4">Belongs to the protein kinase superfamily.</text>
</comment>
<organism evidence="6 7">
    <name type="scientific">Mytilus galloprovincialis</name>
    <name type="common">Mediterranean mussel</name>
    <dbReference type="NCBI Taxonomy" id="29158"/>
    <lineage>
        <taxon>Eukaryota</taxon>
        <taxon>Metazoa</taxon>
        <taxon>Spiralia</taxon>
        <taxon>Lophotrochozoa</taxon>
        <taxon>Mollusca</taxon>
        <taxon>Bivalvia</taxon>
        <taxon>Autobranchia</taxon>
        <taxon>Pteriomorphia</taxon>
        <taxon>Mytilida</taxon>
        <taxon>Mytiloidea</taxon>
        <taxon>Mytilidae</taxon>
        <taxon>Mytilinae</taxon>
        <taxon>Mytilus</taxon>
    </lineage>
</organism>
<dbReference type="Gene3D" id="1.10.510.10">
    <property type="entry name" value="Transferase(Phosphotransferase) domain 1"/>
    <property type="match status" value="1"/>
</dbReference>
<accession>A0A8B6FC96</accession>
<dbReference type="EMBL" id="UYJE01006663">
    <property type="protein sequence ID" value="VDI47890.1"/>
    <property type="molecule type" value="Genomic_DNA"/>
</dbReference>
<evidence type="ECO:0000256" key="1">
    <source>
        <dbReference type="ARBA" id="ARBA00022741"/>
    </source>
</evidence>
<proteinExistence type="inferred from homology"/>